<evidence type="ECO:0000313" key="2">
    <source>
        <dbReference type="EMBL" id="GAA1919502.1"/>
    </source>
</evidence>
<name>A0ABN2PF50_9MICC</name>
<evidence type="ECO:0000313" key="3">
    <source>
        <dbReference type="Proteomes" id="UP001500784"/>
    </source>
</evidence>
<dbReference type="EMBL" id="BAAALV010000005">
    <property type="protein sequence ID" value="GAA1919502.1"/>
    <property type="molecule type" value="Genomic_DNA"/>
</dbReference>
<evidence type="ECO:0000256" key="1">
    <source>
        <dbReference type="SAM" id="MobiDB-lite"/>
    </source>
</evidence>
<gene>
    <name evidence="2" type="ORF">GCM10009688_25670</name>
</gene>
<dbReference type="Proteomes" id="UP001500784">
    <property type="component" value="Unassembled WGS sequence"/>
</dbReference>
<reference evidence="2 3" key="1">
    <citation type="journal article" date="2019" name="Int. J. Syst. Evol. Microbiol.">
        <title>The Global Catalogue of Microorganisms (GCM) 10K type strain sequencing project: providing services to taxonomists for standard genome sequencing and annotation.</title>
        <authorList>
            <consortium name="The Broad Institute Genomics Platform"/>
            <consortium name="The Broad Institute Genome Sequencing Center for Infectious Disease"/>
            <person name="Wu L."/>
            <person name="Ma J."/>
        </authorList>
    </citation>
    <scope>NUCLEOTIDE SEQUENCE [LARGE SCALE GENOMIC DNA]</scope>
    <source>
        <strain evidence="2 3">JCM 13316</strain>
    </source>
</reference>
<comment type="caution">
    <text evidence="2">The sequence shown here is derived from an EMBL/GenBank/DDBJ whole genome shotgun (WGS) entry which is preliminary data.</text>
</comment>
<protein>
    <submittedName>
        <fullName evidence="2">Uncharacterized protein</fullName>
    </submittedName>
</protein>
<feature type="compositionally biased region" description="Basic and acidic residues" evidence="1">
    <location>
        <begin position="1"/>
        <end position="13"/>
    </location>
</feature>
<proteinExistence type="predicted"/>
<accession>A0ABN2PF50</accession>
<sequence length="91" mass="9906">MSVRILRADGPVEEHDDEEDGTRYAYQVAPGGVLLVMECPDDGKWLVRKEVSANRWNEVSGRRFIGDVTGLGGIEGGKADGRPKSTKLPPP</sequence>
<feature type="region of interest" description="Disordered" evidence="1">
    <location>
        <begin position="70"/>
        <end position="91"/>
    </location>
</feature>
<organism evidence="2 3">
    <name type="scientific">Arthrobacter gandavensis</name>
    <dbReference type="NCBI Taxonomy" id="169960"/>
    <lineage>
        <taxon>Bacteria</taxon>
        <taxon>Bacillati</taxon>
        <taxon>Actinomycetota</taxon>
        <taxon>Actinomycetes</taxon>
        <taxon>Micrococcales</taxon>
        <taxon>Micrococcaceae</taxon>
        <taxon>Arthrobacter</taxon>
    </lineage>
</organism>
<feature type="region of interest" description="Disordered" evidence="1">
    <location>
        <begin position="1"/>
        <end position="21"/>
    </location>
</feature>
<dbReference type="RefSeq" id="WP_152228942.1">
    <property type="nucleotide sequence ID" value="NZ_BAAALV010000005.1"/>
</dbReference>
<keyword evidence="3" id="KW-1185">Reference proteome</keyword>